<dbReference type="InterPro" id="IPR003593">
    <property type="entry name" value="AAA+_ATPase"/>
</dbReference>
<reference evidence="10 11" key="1">
    <citation type="submission" date="2018-03" db="EMBL/GenBank/DDBJ databases">
        <authorList>
            <person name="Gulvik C.A."/>
        </authorList>
    </citation>
    <scope>NUCLEOTIDE SEQUENCE [LARGE SCALE GENOMIC DNA]</scope>
    <source>
        <strain evidence="10 11">JCM 31581</strain>
    </source>
</reference>
<gene>
    <name evidence="10" type="ORF">C7P63_09235</name>
</gene>
<evidence type="ECO:0000313" key="10">
    <source>
        <dbReference type="EMBL" id="RST88773.1"/>
    </source>
</evidence>
<keyword evidence="11" id="KW-1185">Reference proteome</keyword>
<proteinExistence type="predicted"/>
<evidence type="ECO:0000259" key="9">
    <source>
        <dbReference type="PROSITE" id="PS50893"/>
    </source>
</evidence>
<evidence type="ECO:0000256" key="4">
    <source>
        <dbReference type="ARBA" id="ARBA00022592"/>
    </source>
</evidence>
<dbReference type="AlphaFoldDB" id="A0A3S0ACT1"/>
<keyword evidence="5" id="KW-0547">Nucleotide-binding</keyword>
<comment type="caution">
    <text evidence="10">The sequence shown here is derived from an EMBL/GenBank/DDBJ whole genome shotgun (WGS) entry which is preliminary data.</text>
</comment>
<dbReference type="Pfam" id="PF00005">
    <property type="entry name" value="ABC_tran"/>
    <property type="match status" value="1"/>
</dbReference>
<keyword evidence="7" id="KW-1278">Translocase</keyword>
<accession>A0A3S0ACT1</accession>
<dbReference type="SUPFAM" id="SSF52540">
    <property type="entry name" value="P-loop containing nucleoside triphosphate hydrolases"/>
    <property type="match status" value="1"/>
</dbReference>
<dbReference type="EMBL" id="PXZH01000006">
    <property type="protein sequence ID" value="RST88773.1"/>
    <property type="molecule type" value="Genomic_DNA"/>
</dbReference>
<evidence type="ECO:0000256" key="3">
    <source>
        <dbReference type="ARBA" id="ARBA00022519"/>
    </source>
</evidence>
<dbReference type="PROSITE" id="PS00211">
    <property type="entry name" value="ABC_TRANSPORTER_1"/>
    <property type="match status" value="1"/>
</dbReference>
<keyword evidence="6 10" id="KW-0067">ATP-binding</keyword>
<dbReference type="InterPro" id="IPR017871">
    <property type="entry name" value="ABC_transporter-like_CS"/>
</dbReference>
<dbReference type="PANTHER" id="PTHR43423">
    <property type="entry name" value="ABC TRANSPORTER I FAMILY MEMBER 17"/>
    <property type="match status" value="1"/>
</dbReference>
<dbReference type="PANTHER" id="PTHR43423:SF12">
    <property type="entry name" value="IRON EXPORT ATP-BINDING PROTEIN FETA-RELATED"/>
    <property type="match status" value="1"/>
</dbReference>
<keyword evidence="1" id="KW-0813">Transport</keyword>
<name>A0A3S0ACT1_9ENTE</name>
<evidence type="ECO:0000256" key="8">
    <source>
        <dbReference type="ARBA" id="ARBA00023136"/>
    </source>
</evidence>
<keyword evidence="2" id="KW-1003">Cell membrane</keyword>
<keyword evidence="3" id="KW-0997">Cell inner membrane</keyword>
<evidence type="ECO:0000256" key="6">
    <source>
        <dbReference type="ARBA" id="ARBA00022840"/>
    </source>
</evidence>
<evidence type="ECO:0000256" key="7">
    <source>
        <dbReference type="ARBA" id="ARBA00022967"/>
    </source>
</evidence>
<dbReference type="GO" id="GO:0005524">
    <property type="term" value="F:ATP binding"/>
    <property type="evidence" value="ECO:0007669"/>
    <property type="project" value="UniProtKB-KW"/>
</dbReference>
<keyword evidence="8" id="KW-0472">Membrane</keyword>
<dbReference type="InterPro" id="IPR027417">
    <property type="entry name" value="P-loop_NTPase"/>
</dbReference>
<dbReference type="OrthoDB" id="9785080at2"/>
<evidence type="ECO:0000256" key="1">
    <source>
        <dbReference type="ARBA" id="ARBA00022448"/>
    </source>
</evidence>
<dbReference type="RefSeq" id="WP_125943866.1">
    <property type="nucleotide sequence ID" value="NZ_PXZH01000006.1"/>
</dbReference>
<sequence length="219" mass="25203">MSQPIFTLQDINFEADQKKILQHISFTVKQGELVTITGPSGSGKSTLLKIIATLLSETSGKILFHDKDINQYEPTEYRKLVSYCFQTPSLFGDTVQDNLSFPYEIRHKEFDQKRAIHLLERVGLDASYLDKSIHDISGGEKQRVALIRNLLFETDVLLLDEVTSALDHENSQIIRDLIFQLNQEENITVLWVTHNPDEFKEGTHQIKMVEGQIQEEYHE</sequence>
<keyword evidence="4" id="KW-0592">Phosphate transport</keyword>
<dbReference type="GO" id="GO:0016887">
    <property type="term" value="F:ATP hydrolysis activity"/>
    <property type="evidence" value="ECO:0007669"/>
    <property type="project" value="InterPro"/>
</dbReference>
<dbReference type="PROSITE" id="PS50893">
    <property type="entry name" value="ABC_TRANSPORTER_2"/>
    <property type="match status" value="1"/>
</dbReference>
<dbReference type="Proteomes" id="UP000277864">
    <property type="component" value="Unassembled WGS sequence"/>
</dbReference>
<protein>
    <submittedName>
        <fullName evidence="10">Spermidine/putrescine ABC transporter ATP-binding protein</fullName>
    </submittedName>
</protein>
<evidence type="ECO:0000313" key="11">
    <source>
        <dbReference type="Proteomes" id="UP000277864"/>
    </source>
</evidence>
<dbReference type="InterPro" id="IPR003439">
    <property type="entry name" value="ABC_transporter-like_ATP-bd"/>
</dbReference>
<evidence type="ECO:0000256" key="2">
    <source>
        <dbReference type="ARBA" id="ARBA00022475"/>
    </source>
</evidence>
<feature type="domain" description="ABC transporter" evidence="9">
    <location>
        <begin position="6"/>
        <end position="218"/>
    </location>
</feature>
<organism evidence="10 11">
    <name type="scientific">Vagococcus humatus</name>
    <dbReference type="NCBI Taxonomy" id="1889241"/>
    <lineage>
        <taxon>Bacteria</taxon>
        <taxon>Bacillati</taxon>
        <taxon>Bacillota</taxon>
        <taxon>Bacilli</taxon>
        <taxon>Lactobacillales</taxon>
        <taxon>Enterococcaceae</taxon>
        <taxon>Vagococcus</taxon>
    </lineage>
</organism>
<dbReference type="SMART" id="SM00382">
    <property type="entry name" value="AAA"/>
    <property type="match status" value="1"/>
</dbReference>
<dbReference type="GO" id="GO:0006817">
    <property type="term" value="P:phosphate ion transport"/>
    <property type="evidence" value="ECO:0007669"/>
    <property type="project" value="UniProtKB-KW"/>
</dbReference>
<evidence type="ECO:0000256" key="5">
    <source>
        <dbReference type="ARBA" id="ARBA00022741"/>
    </source>
</evidence>
<dbReference type="Gene3D" id="3.40.50.300">
    <property type="entry name" value="P-loop containing nucleotide triphosphate hydrolases"/>
    <property type="match status" value="1"/>
</dbReference>